<sequence length="316" mass="32907">MPVHPEAEQLLAAIAEAGLPPTEELTVPAARASTAGFLELQGEPTALASVDARTVPGPAGAIPVRVYTPAGDGPLPVVVYLHGGGWVIGDLDVVDKPCRQIAASTGAIVVSVDYRLAPEHPYPAPFDDCYAATAWVAEHAGELGGDPARLAVAGDSAGGNLAAAVALAARDRGGPALSAQLLLYPVIDFNFGTPSYSENAEGYLLNRASMQWFWAHYLGAQELGADPYICPGRAASLADLPPAYVATCEYDPLRDEGESYAQRLAADGVTVTARRYEGMPHGFLWMQAALPSTATVFEEMAGVLEAAWAGVAAVRP</sequence>
<keyword evidence="6" id="KW-1185">Reference proteome</keyword>
<dbReference type="InterPro" id="IPR029058">
    <property type="entry name" value="AB_hydrolase_fold"/>
</dbReference>
<dbReference type="InterPro" id="IPR033140">
    <property type="entry name" value="Lipase_GDXG_put_SER_AS"/>
</dbReference>
<dbReference type="SUPFAM" id="SSF53474">
    <property type="entry name" value="alpha/beta-Hydrolases"/>
    <property type="match status" value="1"/>
</dbReference>
<dbReference type="InterPro" id="IPR013094">
    <property type="entry name" value="AB_hydrolase_3"/>
</dbReference>
<dbReference type="Gene3D" id="3.40.50.1820">
    <property type="entry name" value="alpha/beta hydrolase"/>
    <property type="match status" value="1"/>
</dbReference>
<dbReference type="EMBL" id="BAABJP010000055">
    <property type="protein sequence ID" value="GAA5173281.1"/>
    <property type="molecule type" value="Genomic_DNA"/>
</dbReference>
<evidence type="ECO:0000256" key="2">
    <source>
        <dbReference type="ARBA" id="ARBA00022801"/>
    </source>
</evidence>
<evidence type="ECO:0000259" key="4">
    <source>
        <dbReference type="Pfam" id="PF07859"/>
    </source>
</evidence>
<dbReference type="Pfam" id="PF07859">
    <property type="entry name" value="Abhydrolase_3"/>
    <property type="match status" value="1"/>
</dbReference>
<reference evidence="6" key="1">
    <citation type="journal article" date="2019" name="Int. J. Syst. Evol. Microbiol.">
        <title>The Global Catalogue of Microorganisms (GCM) 10K type strain sequencing project: providing services to taxonomists for standard genome sequencing and annotation.</title>
        <authorList>
            <consortium name="The Broad Institute Genomics Platform"/>
            <consortium name="The Broad Institute Genome Sequencing Center for Infectious Disease"/>
            <person name="Wu L."/>
            <person name="Ma J."/>
        </authorList>
    </citation>
    <scope>NUCLEOTIDE SEQUENCE [LARGE SCALE GENOMIC DNA]</scope>
    <source>
        <strain evidence="6">JCM 18303</strain>
    </source>
</reference>
<comment type="caution">
    <text evidence="5">The sequence shown here is derived from an EMBL/GenBank/DDBJ whole genome shotgun (WGS) entry which is preliminary data.</text>
</comment>
<evidence type="ECO:0000313" key="5">
    <source>
        <dbReference type="EMBL" id="GAA5173281.1"/>
    </source>
</evidence>
<evidence type="ECO:0000256" key="1">
    <source>
        <dbReference type="ARBA" id="ARBA00010515"/>
    </source>
</evidence>
<comment type="similarity">
    <text evidence="1">Belongs to the 'GDXG' lipolytic enzyme family.</text>
</comment>
<feature type="active site" evidence="3">
    <location>
        <position position="156"/>
    </location>
</feature>
<dbReference type="PANTHER" id="PTHR48081">
    <property type="entry name" value="AB HYDROLASE SUPERFAMILY PROTEIN C4A8.06C"/>
    <property type="match status" value="1"/>
</dbReference>
<dbReference type="RefSeq" id="WP_185065567.1">
    <property type="nucleotide sequence ID" value="NZ_BAABJP010000055.1"/>
</dbReference>
<dbReference type="Proteomes" id="UP001428817">
    <property type="component" value="Unassembled WGS sequence"/>
</dbReference>
<gene>
    <name evidence="5" type="ORF">GCM10023321_74450</name>
</gene>
<dbReference type="GO" id="GO:0016787">
    <property type="term" value="F:hydrolase activity"/>
    <property type="evidence" value="ECO:0007669"/>
    <property type="project" value="UniProtKB-KW"/>
</dbReference>
<dbReference type="InterPro" id="IPR050300">
    <property type="entry name" value="GDXG_lipolytic_enzyme"/>
</dbReference>
<dbReference type="PANTHER" id="PTHR48081:SF8">
    <property type="entry name" value="ALPHA_BETA HYDROLASE FOLD-3 DOMAIN-CONTAINING PROTEIN-RELATED"/>
    <property type="match status" value="1"/>
</dbReference>
<dbReference type="PROSITE" id="PS01174">
    <property type="entry name" value="LIPASE_GDXG_SER"/>
    <property type="match status" value="1"/>
</dbReference>
<evidence type="ECO:0000313" key="6">
    <source>
        <dbReference type="Proteomes" id="UP001428817"/>
    </source>
</evidence>
<protein>
    <submittedName>
        <fullName evidence="5">Alpha/beta hydrolase</fullName>
    </submittedName>
</protein>
<keyword evidence="2 5" id="KW-0378">Hydrolase</keyword>
<organism evidence="5 6">
    <name type="scientific">Pseudonocardia eucalypti</name>
    <dbReference type="NCBI Taxonomy" id="648755"/>
    <lineage>
        <taxon>Bacteria</taxon>
        <taxon>Bacillati</taxon>
        <taxon>Actinomycetota</taxon>
        <taxon>Actinomycetes</taxon>
        <taxon>Pseudonocardiales</taxon>
        <taxon>Pseudonocardiaceae</taxon>
        <taxon>Pseudonocardia</taxon>
    </lineage>
</organism>
<name>A0ABP9R945_9PSEU</name>
<accession>A0ABP9R945</accession>
<evidence type="ECO:0000256" key="3">
    <source>
        <dbReference type="PROSITE-ProRule" id="PRU10038"/>
    </source>
</evidence>
<proteinExistence type="inferred from homology"/>
<feature type="domain" description="Alpha/beta hydrolase fold-3" evidence="4">
    <location>
        <begin position="78"/>
        <end position="284"/>
    </location>
</feature>